<protein>
    <submittedName>
        <fullName evidence="2">Uncharacterized protein</fullName>
    </submittedName>
</protein>
<sequence>MVGLKPEMGDTTYPYCHSNIIVRPGPAGWGAPGFVSTATAQQADQAIDAVKPVFVAKCRAATGREIAGTIRSAWNQTDRDDSDLDSWQAGPGSTAVLLD</sequence>
<feature type="region of interest" description="Disordered" evidence="1">
    <location>
        <begin position="77"/>
        <end position="99"/>
    </location>
</feature>
<dbReference type="RefSeq" id="WP_310055236.1">
    <property type="nucleotide sequence ID" value="NZ_JAVDVW010000002.1"/>
</dbReference>
<gene>
    <name evidence="2" type="ORF">J2X04_002847</name>
</gene>
<dbReference type="Proteomes" id="UP001267878">
    <property type="component" value="Unassembled WGS sequence"/>
</dbReference>
<evidence type="ECO:0000313" key="3">
    <source>
        <dbReference type="Proteomes" id="UP001267878"/>
    </source>
</evidence>
<evidence type="ECO:0000313" key="2">
    <source>
        <dbReference type="EMBL" id="MDR7100466.1"/>
    </source>
</evidence>
<comment type="caution">
    <text evidence="2">The sequence shown here is derived from an EMBL/GenBank/DDBJ whole genome shotgun (WGS) entry which is preliminary data.</text>
</comment>
<keyword evidence="3" id="KW-1185">Reference proteome</keyword>
<name>A0ABU1VSK1_9GAMM</name>
<accession>A0ABU1VSK1</accession>
<evidence type="ECO:0000256" key="1">
    <source>
        <dbReference type="SAM" id="MobiDB-lite"/>
    </source>
</evidence>
<dbReference type="EMBL" id="JAVDVW010000002">
    <property type="protein sequence ID" value="MDR7100466.1"/>
    <property type="molecule type" value="Genomic_DNA"/>
</dbReference>
<proteinExistence type="predicted"/>
<reference evidence="2 3" key="1">
    <citation type="submission" date="2023-07" db="EMBL/GenBank/DDBJ databases">
        <title>Sorghum-associated microbial communities from plants grown in Nebraska, USA.</title>
        <authorList>
            <person name="Schachtman D."/>
        </authorList>
    </citation>
    <scope>NUCLEOTIDE SEQUENCE [LARGE SCALE GENOMIC DNA]</scope>
    <source>
        <strain evidence="2 3">BE187</strain>
    </source>
</reference>
<organism evidence="2 3">
    <name type="scientific">Agrilutibacter niabensis</name>
    <dbReference type="NCBI Taxonomy" id="380628"/>
    <lineage>
        <taxon>Bacteria</taxon>
        <taxon>Pseudomonadati</taxon>
        <taxon>Pseudomonadota</taxon>
        <taxon>Gammaproteobacteria</taxon>
        <taxon>Lysobacterales</taxon>
        <taxon>Lysobacteraceae</taxon>
        <taxon>Agrilutibacter</taxon>
    </lineage>
</organism>